<protein>
    <submittedName>
        <fullName evidence="6">Transcriptional regulator, AraC family</fullName>
    </submittedName>
</protein>
<keyword evidence="2" id="KW-0238">DNA-binding</keyword>
<keyword evidence="7" id="KW-1185">Reference proteome</keyword>
<dbReference type="SUPFAM" id="SSF46689">
    <property type="entry name" value="Homeodomain-like"/>
    <property type="match status" value="1"/>
</dbReference>
<feature type="transmembrane region" description="Helical" evidence="4">
    <location>
        <begin position="39"/>
        <end position="60"/>
    </location>
</feature>
<feature type="transmembrane region" description="Helical" evidence="4">
    <location>
        <begin position="217"/>
        <end position="235"/>
    </location>
</feature>
<gene>
    <name evidence="6" type="ORF">SAMN04487910_2843</name>
</gene>
<feature type="transmembrane region" description="Helical" evidence="4">
    <location>
        <begin position="66"/>
        <end position="86"/>
    </location>
</feature>
<dbReference type="Proteomes" id="UP000198521">
    <property type="component" value="Unassembled WGS sequence"/>
</dbReference>
<dbReference type="RefSeq" id="WP_091409660.1">
    <property type="nucleotide sequence ID" value="NZ_FOAB01000005.1"/>
</dbReference>
<dbReference type="OrthoDB" id="6283866at2"/>
<dbReference type="Pfam" id="PF12833">
    <property type="entry name" value="HTH_18"/>
    <property type="match status" value="1"/>
</dbReference>
<dbReference type="GO" id="GO:0043565">
    <property type="term" value="F:sequence-specific DNA binding"/>
    <property type="evidence" value="ECO:0007669"/>
    <property type="project" value="InterPro"/>
</dbReference>
<dbReference type="AlphaFoldDB" id="A0A1H7RRE2"/>
<feature type="transmembrane region" description="Helical" evidence="4">
    <location>
        <begin position="6"/>
        <end position="27"/>
    </location>
</feature>
<dbReference type="InterPro" id="IPR009057">
    <property type="entry name" value="Homeodomain-like_sf"/>
</dbReference>
<dbReference type="SMART" id="SM00342">
    <property type="entry name" value="HTH_ARAC"/>
    <property type="match status" value="1"/>
</dbReference>
<evidence type="ECO:0000256" key="4">
    <source>
        <dbReference type="SAM" id="Phobius"/>
    </source>
</evidence>
<reference evidence="7" key="1">
    <citation type="submission" date="2016-10" db="EMBL/GenBank/DDBJ databases">
        <authorList>
            <person name="Varghese N."/>
            <person name="Submissions S."/>
        </authorList>
    </citation>
    <scope>NUCLEOTIDE SEQUENCE [LARGE SCALE GENOMIC DNA]</scope>
    <source>
        <strain evidence="7">DSM 25232 / NCIMB 14723 / 92V</strain>
    </source>
</reference>
<dbReference type="InterPro" id="IPR018060">
    <property type="entry name" value="HTH_AraC"/>
</dbReference>
<evidence type="ECO:0000259" key="5">
    <source>
        <dbReference type="PROSITE" id="PS01124"/>
    </source>
</evidence>
<name>A0A1H7RRE2_AQUAM</name>
<dbReference type="PANTHER" id="PTHR43280">
    <property type="entry name" value="ARAC-FAMILY TRANSCRIPTIONAL REGULATOR"/>
    <property type="match status" value="1"/>
</dbReference>
<feature type="transmembrane region" description="Helical" evidence="4">
    <location>
        <begin position="189"/>
        <end position="211"/>
    </location>
</feature>
<dbReference type="Gene3D" id="1.10.10.60">
    <property type="entry name" value="Homeodomain-like"/>
    <property type="match status" value="1"/>
</dbReference>
<sequence length="371" mass="43843">METLEILLVILLCIGAIQGIIFGIILWQKHGVHYLANRFLATILFFFSYRLIVETLNIFGLGRYDFWYHILLEYNWIYGTLIYFFIKSYVNPKFKFLRKDWIHFLPVLIEFTWSFFIKAQNFYWDGTRESLSWLGYWGYVVWMHYPTMFIVSGALIVFYSIKAEKILSNTIQVEGYKILEEKLDWIKRVVLVMKIFSIIYVVGILIDFFFFNFASNFFYGHPVFIGMAIITYWLGLEGFARRKESAFKQIAIISDKEKEQLQNIRKTLETKMKEEQLFKNPELTLASLSKQLSVKPYLVTKCLNTIYQKKFTDYINELRFKEVKRLLDNPKNDNLTLLALAYDAGFNSKASFNRTVKKITGKPPSALKTKS</sequence>
<keyword evidence="4" id="KW-0472">Membrane</keyword>
<dbReference type="STRING" id="1038014.SAMN04487910_2843"/>
<keyword evidence="1" id="KW-0805">Transcription regulation</keyword>
<accession>A0A1H7RRE2</accession>
<evidence type="ECO:0000313" key="6">
    <source>
        <dbReference type="EMBL" id="SEL62762.1"/>
    </source>
</evidence>
<feature type="transmembrane region" description="Helical" evidence="4">
    <location>
        <begin position="136"/>
        <end position="159"/>
    </location>
</feature>
<keyword evidence="3" id="KW-0804">Transcription</keyword>
<feature type="transmembrane region" description="Helical" evidence="4">
    <location>
        <begin position="107"/>
        <end position="124"/>
    </location>
</feature>
<evidence type="ECO:0000256" key="1">
    <source>
        <dbReference type="ARBA" id="ARBA00023015"/>
    </source>
</evidence>
<feature type="domain" description="HTH araC/xylS-type" evidence="5">
    <location>
        <begin position="262"/>
        <end position="370"/>
    </location>
</feature>
<proteinExistence type="predicted"/>
<dbReference type="EMBL" id="FOAB01000005">
    <property type="protein sequence ID" value="SEL62762.1"/>
    <property type="molecule type" value="Genomic_DNA"/>
</dbReference>
<organism evidence="6 7">
    <name type="scientific">Aquimarina amphilecti</name>
    <dbReference type="NCBI Taxonomy" id="1038014"/>
    <lineage>
        <taxon>Bacteria</taxon>
        <taxon>Pseudomonadati</taxon>
        <taxon>Bacteroidota</taxon>
        <taxon>Flavobacteriia</taxon>
        <taxon>Flavobacteriales</taxon>
        <taxon>Flavobacteriaceae</taxon>
        <taxon>Aquimarina</taxon>
    </lineage>
</organism>
<dbReference type="PROSITE" id="PS01124">
    <property type="entry name" value="HTH_ARAC_FAMILY_2"/>
    <property type="match status" value="1"/>
</dbReference>
<keyword evidence="4" id="KW-1133">Transmembrane helix</keyword>
<evidence type="ECO:0000256" key="2">
    <source>
        <dbReference type="ARBA" id="ARBA00023125"/>
    </source>
</evidence>
<evidence type="ECO:0000256" key="3">
    <source>
        <dbReference type="ARBA" id="ARBA00023163"/>
    </source>
</evidence>
<keyword evidence="4" id="KW-0812">Transmembrane</keyword>
<dbReference type="PANTHER" id="PTHR43280:SF29">
    <property type="entry name" value="ARAC-FAMILY TRANSCRIPTIONAL REGULATOR"/>
    <property type="match status" value="1"/>
</dbReference>
<dbReference type="GO" id="GO:0003700">
    <property type="term" value="F:DNA-binding transcription factor activity"/>
    <property type="evidence" value="ECO:0007669"/>
    <property type="project" value="InterPro"/>
</dbReference>
<evidence type="ECO:0000313" key="7">
    <source>
        <dbReference type="Proteomes" id="UP000198521"/>
    </source>
</evidence>